<dbReference type="InterPro" id="IPR050909">
    <property type="entry name" value="Bact_Autotransporter_VF"/>
</dbReference>
<proteinExistence type="predicted"/>
<dbReference type="Proteomes" id="UP000054925">
    <property type="component" value="Unassembled WGS sequence"/>
</dbReference>
<dbReference type="PANTHER" id="PTHR12338">
    <property type="entry name" value="AUTOTRANSPORTER"/>
    <property type="match status" value="1"/>
</dbReference>
<dbReference type="SUPFAM" id="SSF51126">
    <property type="entry name" value="Pectin lyase-like"/>
    <property type="match status" value="1"/>
</dbReference>
<gene>
    <name evidence="2" type="ORF">AWB67_04746</name>
</gene>
<evidence type="ECO:0000313" key="3">
    <source>
        <dbReference type="Proteomes" id="UP000054925"/>
    </source>
</evidence>
<dbReference type="InterPro" id="IPR008638">
    <property type="entry name" value="FhaB/CdiA-like_TPS"/>
</dbReference>
<dbReference type="InterPro" id="IPR012334">
    <property type="entry name" value="Pectin_lyas_fold"/>
</dbReference>
<dbReference type="AlphaFoldDB" id="A0A158K2J6"/>
<evidence type="ECO:0000259" key="1">
    <source>
        <dbReference type="SMART" id="SM00912"/>
    </source>
</evidence>
<dbReference type="PANTHER" id="PTHR12338:SF5">
    <property type="entry name" value="ANTIGEN 43-RELATED"/>
    <property type="match status" value="1"/>
</dbReference>
<feature type="domain" description="Filamentous haemagglutinin FhaB/tRNA nuclease CdiA-like TPS" evidence="1">
    <location>
        <begin position="46"/>
        <end position="157"/>
    </location>
</feature>
<dbReference type="SMART" id="SM00912">
    <property type="entry name" value="Haemagg_act"/>
    <property type="match status" value="1"/>
</dbReference>
<keyword evidence="3" id="KW-1185">Reference proteome</keyword>
<dbReference type="Pfam" id="PF05860">
    <property type="entry name" value="TPS"/>
    <property type="match status" value="1"/>
</dbReference>
<dbReference type="EMBL" id="FCOL02000034">
    <property type="protein sequence ID" value="SAL75352.1"/>
    <property type="molecule type" value="Genomic_DNA"/>
</dbReference>
<accession>A0A158K2J6</accession>
<dbReference type="Gene3D" id="2.160.20.10">
    <property type="entry name" value="Single-stranded right-handed beta-helix, Pectin lyase-like"/>
    <property type="match status" value="1"/>
</dbReference>
<dbReference type="Gene3D" id="2.160.20.110">
    <property type="match status" value="1"/>
</dbReference>
<comment type="caution">
    <text evidence="2">The sequence shown here is derived from an EMBL/GenBank/DDBJ whole genome shotgun (WGS) entry which is preliminary data.</text>
</comment>
<name>A0A158K2J6_9BURK</name>
<dbReference type="InterPro" id="IPR011050">
    <property type="entry name" value="Pectin_lyase_fold/virulence"/>
</dbReference>
<reference evidence="2" key="1">
    <citation type="submission" date="2016-01" db="EMBL/GenBank/DDBJ databases">
        <authorList>
            <person name="Peeters C."/>
        </authorList>
    </citation>
    <scope>NUCLEOTIDE SEQUENCE [LARGE SCALE GENOMIC DNA]</scope>
    <source>
        <strain evidence="2">LMG 22937</strain>
    </source>
</reference>
<protein>
    <submittedName>
        <fullName evidence="2">Filamentous hemagglutinin-like protein</fullName>
    </submittedName>
</protein>
<organism evidence="2 3">
    <name type="scientific">Caballeronia terrestris</name>
    <dbReference type="NCBI Taxonomy" id="1226301"/>
    <lineage>
        <taxon>Bacteria</taxon>
        <taxon>Pseudomonadati</taxon>
        <taxon>Pseudomonadota</taxon>
        <taxon>Betaproteobacteria</taxon>
        <taxon>Burkholderiales</taxon>
        <taxon>Burkholderiaceae</taxon>
        <taxon>Caballeronia</taxon>
    </lineage>
</organism>
<evidence type="ECO:0000313" key="2">
    <source>
        <dbReference type="EMBL" id="SAL75352.1"/>
    </source>
</evidence>
<dbReference type="NCBIfam" id="TIGR01901">
    <property type="entry name" value="adhes_NPXG"/>
    <property type="match status" value="1"/>
</dbReference>
<sequence length="785" mass="80235">MQDFVPRSLAMHKQAPLTLGLRHARQRYWSALLCGMLTHGACVLAAGPLPNGGNFVAGAGAISSNGTALNITQSTPRAVIDWRSFSIGNGNSVIVNNGAGATLSRVTAIDRSVIDGRLNATGSFFLVNPQGVLIGTRGVVTTGGRFVASTLDLRNDAFMNGGSLNLSGSSDAVVVNLGRISSSGGDVFLISSKRAENVGSIQAPMGTAELATGAQVLLKDSSSGSQVFVEPGTRGDVVNKGTIRAAQIALNAADGNVFALAGNQGELRATGTATRDGHVWLVADRGTAHVHTHVVASNPVGNGGVVETSGYTLHLDDAVIDAARWNLTAPEFNVGVVAAAILARSLSSGTSVTLNTTGAYGKSGDINLHSTLRWDGDATLALKAQHDVTIGGTITVANNGAGNLTLRADANGIDNGASVVNRGTIDWSRSTGVVAALHDTNGAYIAGTVRSNPSWAPAPFSGLNTQATAYQLVNSKEGLENVTKNLAGVYALGKDLDLGGWPNQFERIGGATATFTGQFDGMGHAIGNLYQYQESTGLFGEIGTTGVVRNLSVNATMTASGIFAGLGGGIIALRNRGLITNTHASGSIGSTRRAGGLVVENDGTIERSSSSAALNDQGSFAGLVVVNNGRIVQSFASGLVSGGSHASGAGLVDANYGSITQSYAAGAATMYWYASGLVSFNAGTISESFATTRLTLLGPPDQKAGVAFTNDGTIADNVFWDVQATTATNSVYSGDALPAANGFTTAQMSMAASFGPTWDFSPTGTWVMPAGGGTHPILRWHQDAQ</sequence>